<dbReference type="EMBL" id="BARS01020269">
    <property type="protein sequence ID" value="GAG05324.1"/>
    <property type="molecule type" value="Genomic_DNA"/>
</dbReference>
<evidence type="ECO:0000313" key="1">
    <source>
        <dbReference type="EMBL" id="GAG05324.1"/>
    </source>
</evidence>
<gene>
    <name evidence="1" type="ORF">S01H1_32710</name>
</gene>
<organism evidence="1">
    <name type="scientific">marine sediment metagenome</name>
    <dbReference type="NCBI Taxonomy" id="412755"/>
    <lineage>
        <taxon>unclassified sequences</taxon>
        <taxon>metagenomes</taxon>
        <taxon>ecological metagenomes</taxon>
    </lineage>
</organism>
<dbReference type="AlphaFoldDB" id="X0UHT8"/>
<reference evidence="1" key="1">
    <citation type="journal article" date="2014" name="Front. Microbiol.">
        <title>High frequency of phylogenetically diverse reductive dehalogenase-homologous genes in deep subseafloor sedimentary metagenomes.</title>
        <authorList>
            <person name="Kawai M."/>
            <person name="Futagami T."/>
            <person name="Toyoda A."/>
            <person name="Takaki Y."/>
            <person name="Nishi S."/>
            <person name="Hori S."/>
            <person name="Arai W."/>
            <person name="Tsubouchi T."/>
            <person name="Morono Y."/>
            <person name="Uchiyama I."/>
            <person name="Ito T."/>
            <person name="Fujiyama A."/>
            <person name="Inagaki F."/>
            <person name="Takami H."/>
        </authorList>
    </citation>
    <scope>NUCLEOTIDE SEQUENCE</scope>
    <source>
        <strain evidence="1">Expedition CK06-06</strain>
    </source>
</reference>
<accession>X0UHT8</accession>
<sequence>VYVSDDEMLVQKHTTQNEQRFGNDDLLLSMESVFKIPAPDLPQGTSPVPLSELTHLRFFTFKTGNTDWPYMMVAQDVFTTYKSLGALSTRTAAKSAAEDILKEFDDDSTE</sequence>
<comment type="caution">
    <text evidence="1">The sequence shown here is derived from an EMBL/GenBank/DDBJ whole genome shotgun (WGS) entry which is preliminary data.</text>
</comment>
<feature type="non-terminal residue" evidence="1">
    <location>
        <position position="1"/>
    </location>
</feature>
<proteinExistence type="predicted"/>
<name>X0UHT8_9ZZZZ</name>
<protein>
    <submittedName>
        <fullName evidence="1">Uncharacterized protein</fullName>
    </submittedName>
</protein>